<organism evidence="5 6">
    <name type="scientific">Nephila pilipes</name>
    <name type="common">Giant wood spider</name>
    <name type="synonym">Nephila maculata</name>
    <dbReference type="NCBI Taxonomy" id="299642"/>
    <lineage>
        <taxon>Eukaryota</taxon>
        <taxon>Metazoa</taxon>
        <taxon>Ecdysozoa</taxon>
        <taxon>Arthropoda</taxon>
        <taxon>Chelicerata</taxon>
        <taxon>Arachnida</taxon>
        <taxon>Araneae</taxon>
        <taxon>Araneomorphae</taxon>
        <taxon>Entelegynae</taxon>
        <taxon>Araneoidea</taxon>
        <taxon>Nephilidae</taxon>
        <taxon>Nephila</taxon>
    </lineage>
</organism>
<dbReference type="AlphaFoldDB" id="A0A8X6ISX3"/>
<dbReference type="Pfam" id="PF00536">
    <property type="entry name" value="SAM_1"/>
    <property type="match status" value="1"/>
</dbReference>
<dbReference type="FunFam" id="1.10.150.50:FF:000071">
    <property type="entry name" value="Caskin, isoform D"/>
    <property type="match status" value="1"/>
</dbReference>
<dbReference type="EMBL" id="BMAW01093190">
    <property type="protein sequence ID" value="GFS59152.1"/>
    <property type="molecule type" value="Genomic_DNA"/>
</dbReference>
<keyword evidence="2" id="KW-0040">ANK repeat</keyword>
<feature type="domain" description="SAM" evidence="4">
    <location>
        <begin position="32"/>
        <end position="96"/>
    </location>
</feature>
<evidence type="ECO:0000259" key="4">
    <source>
        <dbReference type="PROSITE" id="PS50105"/>
    </source>
</evidence>
<dbReference type="SUPFAM" id="SSF47769">
    <property type="entry name" value="SAM/Pointed domain"/>
    <property type="match status" value="1"/>
</dbReference>
<dbReference type="PANTHER" id="PTHR24174:SF16">
    <property type="entry name" value="CASKIN-2"/>
    <property type="match status" value="1"/>
</dbReference>
<reference evidence="5" key="1">
    <citation type="submission" date="2020-08" db="EMBL/GenBank/DDBJ databases">
        <title>Multicomponent nature underlies the extraordinary mechanical properties of spider dragline silk.</title>
        <authorList>
            <person name="Kono N."/>
            <person name="Nakamura H."/>
            <person name="Mori M."/>
            <person name="Yoshida Y."/>
            <person name="Ohtoshi R."/>
            <person name="Malay A.D."/>
            <person name="Moran D.A.P."/>
            <person name="Tomita M."/>
            <person name="Numata K."/>
            <person name="Arakawa K."/>
        </authorList>
    </citation>
    <scope>NUCLEOTIDE SEQUENCE</scope>
</reference>
<dbReference type="InterPro" id="IPR001660">
    <property type="entry name" value="SAM"/>
</dbReference>
<feature type="compositionally biased region" description="Polar residues" evidence="3">
    <location>
        <begin position="105"/>
        <end position="130"/>
    </location>
</feature>
<dbReference type="InterPro" id="IPR013761">
    <property type="entry name" value="SAM/pointed_sf"/>
</dbReference>
<evidence type="ECO:0000313" key="6">
    <source>
        <dbReference type="Proteomes" id="UP000887013"/>
    </source>
</evidence>
<feature type="region of interest" description="Disordered" evidence="3">
    <location>
        <begin position="99"/>
        <end position="130"/>
    </location>
</feature>
<keyword evidence="6" id="KW-1185">Reference proteome</keyword>
<comment type="caution">
    <text evidence="5">The sequence shown here is derived from an EMBL/GenBank/DDBJ whole genome shotgun (WGS) entry which is preliminary data.</text>
</comment>
<evidence type="ECO:0000256" key="3">
    <source>
        <dbReference type="SAM" id="MobiDB-lite"/>
    </source>
</evidence>
<keyword evidence="1" id="KW-0677">Repeat</keyword>
<evidence type="ECO:0000313" key="5">
    <source>
        <dbReference type="EMBL" id="GFS59152.1"/>
    </source>
</evidence>
<protein>
    <submittedName>
        <fullName evidence="5">Caskin-1</fullName>
    </submittedName>
</protein>
<evidence type="ECO:0000256" key="2">
    <source>
        <dbReference type="ARBA" id="ARBA00023043"/>
    </source>
</evidence>
<proteinExistence type="predicted"/>
<feature type="non-terminal residue" evidence="5">
    <location>
        <position position="1"/>
    </location>
</feature>
<dbReference type="PROSITE" id="PS50105">
    <property type="entry name" value="SAM_DOMAIN"/>
    <property type="match status" value="1"/>
</dbReference>
<dbReference type="SMART" id="SM00454">
    <property type="entry name" value="SAM"/>
    <property type="match status" value="1"/>
</dbReference>
<evidence type="ECO:0000256" key="1">
    <source>
        <dbReference type="ARBA" id="ARBA00022737"/>
    </source>
</evidence>
<sequence length="130" mass="14974">DLTAIGITKPNHRRKLKAEIAKLNISDGIPEYKPDSLLEWLELLRLEEYFDTLCQQNYNTIDKVTDLTWEDLEDIGIQKLGHQKRILLAIKRIEDINHGRRPNLYPQSNMQNRSGGSTSGCQTFPRPSTL</sequence>
<name>A0A8X6ISX3_NEPPI</name>
<dbReference type="Proteomes" id="UP000887013">
    <property type="component" value="Unassembled WGS sequence"/>
</dbReference>
<dbReference type="Gene3D" id="1.10.150.50">
    <property type="entry name" value="Transcription Factor, Ets-1"/>
    <property type="match status" value="2"/>
</dbReference>
<gene>
    <name evidence="5" type="primary">Caskin1</name>
    <name evidence="5" type="ORF">NPIL_248731</name>
</gene>
<accession>A0A8X6ISX3</accession>
<dbReference type="InterPro" id="IPR033635">
    <property type="entry name" value="ANKS1/Caskin"/>
</dbReference>
<dbReference type="OrthoDB" id="5314041at2759"/>
<feature type="non-terminal residue" evidence="5">
    <location>
        <position position="130"/>
    </location>
</feature>
<dbReference type="PANTHER" id="PTHR24174">
    <property type="entry name" value="ANKYRIN REPEAT AND STERILE ALPHA MOTIF DOMAIN-CONTAINING PROTEIN 1"/>
    <property type="match status" value="1"/>
</dbReference>